<evidence type="ECO:0000256" key="9">
    <source>
        <dbReference type="ARBA" id="ARBA00022825"/>
    </source>
</evidence>
<evidence type="ECO:0000256" key="8">
    <source>
        <dbReference type="ARBA" id="ARBA00022801"/>
    </source>
</evidence>
<evidence type="ECO:0000256" key="14">
    <source>
        <dbReference type="ARBA" id="ARBA00079834"/>
    </source>
</evidence>
<evidence type="ECO:0000256" key="15">
    <source>
        <dbReference type="SAM" id="Phobius"/>
    </source>
</evidence>
<evidence type="ECO:0000256" key="2">
    <source>
        <dbReference type="ARBA" id="ARBA00004141"/>
    </source>
</evidence>
<organism evidence="17 18">
    <name type="scientific">Bos taurus</name>
    <name type="common">Bovine</name>
    <dbReference type="NCBI Taxonomy" id="9913"/>
    <lineage>
        <taxon>Eukaryota</taxon>
        <taxon>Metazoa</taxon>
        <taxon>Chordata</taxon>
        <taxon>Craniata</taxon>
        <taxon>Vertebrata</taxon>
        <taxon>Euteleostomi</taxon>
        <taxon>Mammalia</taxon>
        <taxon>Eutheria</taxon>
        <taxon>Laurasiatheria</taxon>
        <taxon>Artiodactyla</taxon>
        <taxon>Ruminantia</taxon>
        <taxon>Pecora</taxon>
        <taxon>Bovidae</taxon>
        <taxon>Bovinae</taxon>
        <taxon>Bos</taxon>
    </lineage>
</organism>
<keyword evidence="18" id="KW-1185">Reference proteome</keyword>
<comment type="similarity">
    <text evidence="3">Belongs to the peptidase S54 family.</text>
</comment>
<keyword evidence="10 15" id="KW-1133">Transmembrane helix</keyword>
<dbReference type="Pfam" id="PF01694">
    <property type="entry name" value="Rhomboid"/>
    <property type="match status" value="1"/>
</dbReference>
<dbReference type="AlphaFoldDB" id="A0AAA9RYL5"/>
<dbReference type="SUPFAM" id="SSF144091">
    <property type="entry name" value="Rhomboid-like"/>
    <property type="match status" value="1"/>
</dbReference>
<feature type="domain" description="EF-hand" evidence="16">
    <location>
        <begin position="32"/>
        <end position="67"/>
    </location>
</feature>
<comment type="function">
    <text evidence="12">May be involved in regulated intramembrane proteolysis and the subsequent release of functional polypeptides from their membrane anchors.</text>
</comment>
<evidence type="ECO:0000256" key="1">
    <source>
        <dbReference type="ARBA" id="ARBA00000156"/>
    </source>
</evidence>
<reference evidence="17" key="3">
    <citation type="submission" date="2025-09" db="UniProtKB">
        <authorList>
            <consortium name="Ensembl"/>
        </authorList>
    </citation>
    <scope>IDENTIFICATION</scope>
    <source>
        <strain evidence="17">Hereford</strain>
    </source>
</reference>
<evidence type="ECO:0000313" key="17">
    <source>
        <dbReference type="Ensembl" id="ENSBTAP00000078666.1"/>
    </source>
</evidence>
<keyword evidence="8" id="KW-0378">Hydrolase</keyword>
<dbReference type="EC" id="3.4.21.105" evidence="4"/>
<accession>A0AAA9RYL5</accession>
<evidence type="ECO:0000256" key="10">
    <source>
        <dbReference type="ARBA" id="ARBA00022989"/>
    </source>
</evidence>
<dbReference type="InterPro" id="IPR035952">
    <property type="entry name" value="Rhomboid-like_sf"/>
</dbReference>
<dbReference type="GO" id="GO:0004252">
    <property type="term" value="F:serine-type endopeptidase activity"/>
    <property type="evidence" value="ECO:0007669"/>
    <property type="project" value="InterPro"/>
</dbReference>
<feature type="transmembrane region" description="Helical" evidence="15">
    <location>
        <begin position="278"/>
        <end position="296"/>
    </location>
</feature>
<evidence type="ECO:0000256" key="12">
    <source>
        <dbReference type="ARBA" id="ARBA00057065"/>
    </source>
</evidence>
<evidence type="ECO:0000256" key="3">
    <source>
        <dbReference type="ARBA" id="ARBA00009045"/>
    </source>
</evidence>
<reference evidence="17" key="2">
    <citation type="submission" date="2025-08" db="UniProtKB">
        <authorList>
            <consortium name="Ensembl"/>
        </authorList>
    </citation>
    <scope>IDENTIFICATION</scope>
    <source>
        <strain evidence="17">Hereford</strain>
    </source>
</reference>
<dbReference type="Gene3D" id="1.20.1540.10">
    <property type="entry name" value="Rhomboid-like"/>
    <property type="match status" value="1"/>
</dbReference>
<dbReference type="GO" id="GO:0006508">
    <property type="term" value="P:proteolysis"/>
    <property type="evidence" value="ECO:0007669"/>
    <property type="project" value="UniProtKB-KW"/>
</dbReference>
<feature type="transmembrane region" description="Helical" evidence="15">
    <location>
        <begin position="248"/>
        <end position="266"/>
    </location>
</feature>
<dbReference type="InterPro" id="IPR011992">
    <property type="entry name" value="EF-hand-dom_pair"/>
</dbReference>
<dbReference type="PANTHER" id="PTHR45840:SF5">
    <property type="entry name" value="RHOMBOID-RELATED PROTEIN 3"/>
    <property type="match status" value="1"/>
</dbReference>
<evidence type="ECO:0000256" key="11">
    <source>
        <dbReference type="ARBA" id="ARBA00023136"/>
    </source>
</evidence>
<dbReference type="InterPro" id="IPR002048">
    <property type="entry name" value="EF_hand_dom"/>
</dbReference>
<comment type="catalytic activity">
    <reaction evidence="1">
        <text>Cleaves type-1 transmembrane domains using a catalytic dyad composed of serine and histidine that are contributed by different transmembrane domains.</text>
        <dbReference type="EC" id="3.4.21.105"/>
    </reaction>
</comment>
<gene>
    <name evidence="17" type="primary">RHBDL3</name>
</gene>
<keyword evidence="9" id="KW-0720">Serine protease</keyword>
<evidence type="ECO:0000256" key="5">
    <source>
        <dbReference type="ARBA" id="ARBA00022670"/>
    </source>
</evidence>
<dbReference type="FunFam" id="1.20.1540.10:FF:000002">
    <property type="entry name" value="Rhomboid, veinlet-like 3 (Drosophila)"/>
    <property type="match status" value="1"/>
</dbReference>
<dbReference type="InterPro" id="IPR022764">
    <property type="entry name" value="Peptidase_S54_rhomboid_dom"/>
</dbReference>
<keyword evidence="5" id="KW-0645">Protease</keyword>
<dbReference type="PROSITE" id="PS50222">
    <property type="entry name" value="EF_HAND_2"/>
    <property type="match status" value="1"/>
</dbReference>
<dbReference type="PANTHER" id="PTHR45840">
    <property type="entry name" value="RHOMBOID-RELATED PROTEIN"/>
    <property type="match status" value="1"/>
</dbReference>
<evidence type="ECO:0000256" key="13">
    <source>
        <dbReference type="ARBA" id="ARBA00069179"/>
    </source>
</evidence>
<dbReference type="GO" id="GO:0005509">
    <property type="term" value="F:calcium ion binding"/>
    <property type="evidence" value="ECO:0007669"/>
    <property type="project" value="InterPro"/>
</dbReference>
<keyword evidence="7" id="KW-0677">Repeat</keyword>
<proteinExistence type="inferred from homology"/>
<evidence type="ECO:0000313" key="18">
    <source>
        <dbReference type="Proteomes" id="UP000009136"/>
    </source>
</evidence>
<reference evidence="17" key="1">
    <citation type="submission" date="2018-03" db="EMBL/GenBank/DDBJ databases">
        <title>ARS-UCD1.2.</title>
        <authorList>
            <person name="Rosen B.D."/>
            <person name="Bickhart D.M."/>
            <person name="Koren S."/>
            <person name="Schnabel R.D."/>
            <person name="Hall R."/>
            <person name="Zimin A."/>
            <person name="Dreischer C."/>
            <person name="Schultheiss S."/>
            <person name="Schroeder S.G."/>
            <person name="Elsik C.G."/>
            <person name="Couldrey C."/>
            <person name="Liu G.E."/>
            <person name="Van Tassell C.P."/>
            <person name="Phillippy A.M."/>
            <person name="Smith T.P.L."/>
            <person name="Medrano J.F."/>
        </authorList>
    </citation>
    <scope>NUCLEOTIDE SEQUENCE [LARGE SCALE GENOMIC DNA]</scope>
    <source>
        <strain evidence="17">Hereford</strain>
    </source>
</reference>
<evidence type="ECO:0000256" key="6">
    <source>
        <dbReference type="ARBA" id="ARBA00022692"/>
    </source>
</evidence>
<feature type="transmembrane region" description="Helical" evidence="15">
    <location>
        <begin position="162"/>
        <end position="187"/>
    </location>
</feature>
<evidence type="ECO:0000259" key="16">
    <source>
        <dbReference type="PROSITE" id="PS50222"/>
    </source>
</evidence>
<protein>
    <recommendedName>
        <fullName evidence="13">Rhomboid-related protein 3</fullName>
        <ecNumber evidence="4">3.4.21.105</ecNumber>
    </recommendedName>
    <alternativeName>
        <fullName evidence="14">Ventrhoid transmembrane protein</fullName>
    </alternativeName>
</protein>
<dbReference type="Ensembl" id="ENSBTAT00000090270.1">
    <property type="protein sequence ID" value="ENSBTAP00000078666.1"/>
    <property type="gene ID" value="ENSBTAG00000020992.7"/>
</dbReference>
<keyword evidence="6 15" id="KW-0812">Transmembrane</keyword>
<keyword evidence="11 15" id="KW-0472">Membrane</keyword>
<dbReference type="Gene3D" id="1.10.238.10">
    <property type="entry name" value="EF-hand"/>
    <property type="match status" value="1"/>
</dbReference>
<name>A0AAA9RYL5_BOVIN</name>
<dbReference type="InterPro" id="IPR051739">
    <property type="entry name" value="Rhomboid_IM_Serine_Proteases"/>
</dbReference>
<dbReference type="FunFam" id="1.10.238.10:FF:000343">
    <property type="entry name" value="RHBDL3 isoform 3"/>
    <property type="match status" value="1"/>
</dbReference>
<evidence type="ECO:0000256" key="4">
    <source>
        <dbReference type="ARBA" id="ARBA00013039"/>
    </source>
</evidence>
<dbReference type="GeneTree" id="ENSGT00940000158838"/>
<comment type="subcellular location">
    <subcellularLocation>
        <location evidence="2">Membrane</location>
        <topology evidence="2">Multi-pass membrane protein</topology>
    </subcellularLocation>
</comment>
<evidence type="ECO:0000256" key="7">
    <source>
        <dbReference type="ARBA" id="ARBA00022737"/>
    </source>
</evidence>
<dbReference type="SUPFAM" id="SSF47473">
    <property type="entry name" value="EF-hand"/>
    <property type="match status" value="1"/>
</dbReference>
<sequence>MGEHPSPGPAVAACAEAERIEELEPEAEERPPAEDHWKVLFDQFDPGNTGFISTGKFRSLLDSHSSKLDPHKREVLLALADSHANGQICYQDFVNLMSNKRSNSFRQAILQGNRRLCSKALLEEKGLNLSQRLIRHVAYETLPREIDRKWYYDSYTCCPPPWFMITVTLLEVAFFLYNGVSLGQFVLQVTHPRYLKNPLVYHPQLRAQAWRYLTYIFMHAGIEHLGLNVVLQLLVGVPLEMVHGATRIGLVYVAGVVAGSLAVSVADMTAPVVGSSGGVYALVSAHLANIVMNWSGMKCQFKLLRMAVALICRPARERAGRCLGTRGGRRSEHGVWTGRVAALPPVSLPSLPSPELRGALGWRGCGHHPGCGGPEELRAEAARPVAVVDFCGHVHRLRAVRCLLEHLCLHPAGLEAAATPLKA</sequence>
<dbReference type="Proteomes" id="UP000009136">
    <property type="component" value="Chromosome 19"/>
</dbReference>
<dbReference type="GO" id="GO:0016020">
    <property type="term" value="C:membrane"/>
    <property type="evidence" value="ECO:0007669"/>
    <property type="project" value="UniProtKB-SubCell"/>
</dbReference>
<dbReference type="Pfam" id="PF13499">
    <property type="entry name" value="EF-hand_7"/>
    <property type="match status" value="1"/>
</dbReference>